<name>L2GS90_VAVCU</name>
<dbReference type="AlphaFoldDB" id="L2GS90"/>
<dbReference type="VEuPathDB" id="MicrosporidiaDB:VCUG_01959"/>
<sequence length="114" mass="13548">MATKQPDIYDLAFQSDETEDLFDESEVEQLSQTDVDLYLAEQHDRMVISNAVYLVYSPPPELNDPEAEERRRKRRRERNRRYRQRKKNRKKAAASVSLRTNTSDVIKQANEYPK</sequence>
<protein>
    <submittedName>
        <fullName evidence="2">Uncharacterized protein</fullName>
    </submittedName>
</protein>
<dbReference type="GeneID" id="19879828"/>
<accession>L2GS90</accession>
<organism evidence="2 3">
    <name type="scientific">Vavraia culicis (isolate floridensis)</name>
    <name type="common">Microsporidian parasite</name>
    <dbReference type="NCBI Taxonomy" id="948595"/>
    <lineage>
        <taxon>Eukaryota</taxon>
        <taxon>Fungi</taxon>
        <taxon>Fungi incertae sedis</taxon>
        <taxon>Microsporidia</taxon>
        <taxon>Pleistophoridae</taxon>
        <taxon>Vavraia</taxon>
    </lineage>
</organism>
<dbReference type="RefSeq" id="XP_008074974.1">
    <property type="nucleotide sequence ID" value="XM_008076783.1"/>
</dbReference>
<dbReference type="InParanoid" id="L2GS90"/>
<reference evidence="3" key="1">
    <citation type="submission" date="2011-03" db="EMBL/GenBank/DDBJ databases">
        <title>The genome sequence of Vavraia culicis strain floridensis.</title>
        <authorList>
            <consortium name="The Broad Institute Genome Sequencing Platform"/>
            <person name="Cuomo C."/>
            <person name="Becnel J."/>
            <person name="Sanscrainte N."/>
            <person name="Young S.K."/>
            <person name="Zeng Q."/>
            <person name="Gargeya S."/>
            <person name="Fitzgerald M."/>
            <person name="Haas B."/>
            <person name="Abouelleil A."/>
            <person name="Alvarado L."/>
            <person name="Arachchi H.M."/>
            <person name="Berlin A."/>
            <person name="Chapman S.B."/>
            <person name="Gearin G."/>
            <person name="Goldberg J."/>
            <person name="Griggs A."/>
            <person name="Gujja S."/>
            <person name="Hansen M."/>
            <person name="Heiman D."/>
            <person name="Howarth C."/>
            <person name="Larimer J."/>
            <person name="Lui A."/>
            <person name="MacDonald P.J.P."/>
            <person name="McCowen C."/>
            <person name="Montmayeur A."/>
            <person name="Murphy C."/>
            <person name="Neiman D."/>
            <person name="Pearson M."/>
            <person name="Priest M."/>
            <person name="Roberts A."/>
            <person name="Saif S."/>
            <person name="Shea T."/>
            <person name="Sisk P."/>
            <person name="Stolte C."/>
            <person name="Sykes S."/>
            <person name="Wortman J."/>
            <person name="Nusbaum C."/>
            <person name="Birren B."/>
        </authorList>
    </citation>
    <scope>NUCLEOTIDE SEQUENCE [LARGE SCALE GENOMIC DNA]</scope>
    <source>
        <strain evidence="3">floridensis</strain>
    </source>
</reference>
<evidence type="ECO:0000313" key="3">
    <source>
        <dbReference type="Proteomes" id="UP000011081"/>
    </source>
</evidence>
<evidence type="ECO:0000313" key="2">
    <source>
        <dbReference type="EMBL" id="ELA46526.1"/>
    </source>
</evidence>
<keyword evidence="3" id="KW-1185">Reference proteome</keyword>
<dbReference type="HOGENOM" id="CLU_2122922_0_0_1"/>
<dbReference type="EMBL" id="GL877441">
    <property type="protein sequence ID" value="ELA46526.1"/>
    <property type="molecule type" value="Genomic_DNA"/>
</dbReference>
<dbReference type="Proteomes" id="UP000011081">
    <property type="component" value="Unassembled WGS sequence"/>
</dbReference>
<feature type="region of interest" description="Disordered" evidence="1">
    <location>
        <begin position="56"/>
        <end position="114"/>
    </location>
</feature>
<proteinExistence type="predicted"/>
<feature type="compositionally biased region" description="Basic residues" evidence="1">
    <location>
        <begin position="71"/>
        <end position="92"/>
    </location>
</feature>
<evidence type="ECO:0000256" key="1">
    <source>
        <dbReference type="SAM" id="MobiDB-lite"/>
    </source>
</evidence>
<gene>
    <name evidence="2" type="ORF">VCUG_01959</name>
</gene>